<dbReference type="PANTHER" id="PTHR33744">
    <property type="entry name" value="CARBOHYDRATE DIACID REGULATOR"/>
    <property type="match status" value="1"/>
</dbReference>
<dbReference type="Proteomes" id="UP000460435">
    <property type="component" value="Unassembled WGS sequence"/>
</dbReference>
<comment type="caution">
    <text evidence="4">The sequence shown here is derived from an EMBL/GenBank/DDBJ whole genome shotgun (WGS) entry which is preliminary data.</text>
</comment>
<dbReference type="Pfam" id="PF17853">
    <property type="entry name" value="GGDEF_2"/>
    <property type="match status" value="1"/>
</dbReference>
<dbReference type="InterPro" id="IPR041522">
    <property type="entry name" value="CdaR_GGDEF"/>
</dbReference>
<sequence>MRPELQDIVDEVSRLLLRPATLEDRNFNLVAFCSHEDPIDEVRQNTILRRHSSADVREWFEQFGIAATDHPVHIPASPDRGLLARLCLPARWNGVTYGYLWLLDEHNELRDADVPAAVALAGRAGALMAQDSRVREDLGYKLQDLLSTDHETAEQAAQDIHDQGVIQRGTPVAAIDIRLEAAGAGEPVPARLSDLPRSILVTAMGGHTVVLVPLAGTDLSPATTMAQRVLDLYRQRLAPPHREELAAGVGAPRADLVQAHASWQEARVASRAGHALPQFRPVASWADLGVYRLLGCGTDTSLANAILDPAVLRLLEHDDTDLRDTATVYLQHGGNVQQSAAALNVHRQTVYYRLGRIEQITGLDLARGDQRLLLHLGLTMAPLLADSMLTRDPSR</sequence>
<gene>
    <name evidence="4" type="ORF">F7O44_04150</name>
</gene>
<dbReference type="Pfam" id="PF13556">
    <property type="entry name" value="HTH_30"/>
    <property type="match status" value="1"/>
</dbReference>
<dbReference type="InterPro" id="IPR025736">
    <property type="entry name" value="PucR_C-HTH_dom"/>
</dbReference>
<dbReference type="AlphaFoldDB" id="A0A7K3LZ37"/>
<name>A0A7K3LZ37_9ACTN</name>
<comment type="similarity">
    <text evidence="1">Belongs to the CdaR family.</text>
</comment>
<evidence type="ECO:0000313" key="4">
    <source>
        <dbReference type="EMBL" id="NDL56260.1"/>
    </source>
</evidence>
<evidence type="ECO:0000259" key="3">
    <source>
        <dbReference type="Pfam" id="PF17853"/>
    </source>
</evidence>
<organism evidence="4 5">
    <name type="scientific">Phytoactinopolyspora mesophila</name>
    <dbReference type="NCBI Taxonomy" id="2650750"/>
    <lineage>
        <taxon>Bacteria</taxon>
        <taxon>Bacillati</taxon>
        <taxon>Actinomycetota</taxon>
        <taxon>Actinomycetes</taxon>
        <taxon>Jiangellales</taxon>
        <taxon>Jiangellaceae</taxon>
        <taxon>Phytoactinopolyspora</taxon>
    </lineage>
</organism>
<proteinExistence type="inferred from homology"/>
<evidence type="ECO:0000313" key="5">
    <source>
        <dbReference type="Proteomes" id="UP000460435"/>
    </source>
</evidence>
<dbReference type="RefSeq" id="WP_162448874.1">
    <property type="nucleotide sequence ID" value="NZ_WLZY01000001.1"/>
</dbReference>
<protein>
    <submittedName>
        <fullName evidence="4">PucR family transcriptional regulator</fullName>
    </submittedName>
</protein>
<evidence type="ECO:0000256" key="1">
    <source>
        <dbReference type="ARBA" id="ARBA00006754"/>
    </source>
</evidence>
<accession>A0A7K3LZ37</accession>
<dbReference type="InterPro" id="IPR042070">
    <property type="entry name" value="PucR_C-HTH_sf"/>
</dbReference>
<dbReference type="InterPro" id="IPR051448">
    <property type="entry name" value="CdaR-like_regulators"/>
</dbReference>
<feature type="domain" description="CdaR GGDEF-like" evidence="3">
    <location>
        <begin position="183"/>
        <end position="271"/>
    </location>
</feature>
<dbReference type="Gene3D" id="1.10.10.2840">
    <property type="entry name" value="PucR C-terminal helix-turn-helix domain"/>
    <property type="match status" value="1"/>
</dbReference>
<reference evidence="4 5" key="1">
    <citation type="submission" date="2019-11" db="EMBL/GenBank/DDBJ databases">
        <authorList>
            <person name="Li X.-J."/>
            <person name="Feng X.-M."/>
        </authorList>
    </citation>
    <scope>NUCLEOTIDE SEQUENCE [LARGE SCALE GENOMIC DNA]</scope>
    <source>
        <strain evidence="4 5">XMNu-373</strain>
    </source>
</reference>
<keyword evidence="5" id="KW-1185">Reference proteome</keyword>
<evidence type="ECO:0000259" key="2">
    <source>
        <dbReference type="Pfam" id="PF13556"/>
    </source>
</evidence>
<dbReference type="EMBL" id="WLZY01000001">
    <property type="protein sequence ID" value="NDL56260.1"/>
    <property type="molecule type" value="Genomic_DNA"/>
</dbReference>
<feature type="domain" description="PucR C-terminal helix-turn-helix" evidence="2">
    <location>
        <begin position="322"/>
        <end position="379"/>
    </location>
</feature>
<dbReference type="PANTHER" id="PTHR33744:SF17">
    <property type="entry name" value="CONSERVED PROTEIN"/>
    <property type="match status" value="1"/>
</dbReference>